<keyword evidence="3" id="KW-1185">Reference proteome</keyword>
<dbReference type="GO" id="GO:0003700">
    <property type="term" value="F:DNA-binding transcription factor activity"/>
    <property type="evidence" value="ECO:0007669"/>
    <property type="project" value="InterPro"/>
</dbReference>
<accession>A0A9X7Z6R5</accession>
<gene>
    <name evidence="2" type="ORF">JZ786_04485</name>
</gene>
<organism evidence="2 3">
    <name type="scientific">Alicyclobacillus mengziensis</name>
    <dbReference type="NCBI Taxonomy" id="2931921"/>
    <lineage>
        <taxon>Bacteria</taxon>
        <taxon>Bacillati</taxon>
        <taxon>Bacillota</taxon>
        <taxon>Bacilli</taxon>
        <taxon>Bacillales</taxon>
        <taxon>Alicyclobacillaceae</taxon>
        <taxon>Alicyclobacillus</taxon>
    </lineage>
</organism>
<name>A0A9X7Z6R5_9BACL</name>
<dbReference type="InterPro" id="IPR036388">
    <property type="entry name" value="WH-like_DNA-bd_sf"/>
</dbReference>
<evidence type="ECO:0000259" key="1">
    <source>
        <dbReference type="Pfam" id="PF01047"/>
    </source>
</evidence>
<dbReference type="Pfam" id="PF01047">
    <property type="entry name" value="MarR"/>
    <property type="match status" value="1"/>
</dbReference>
<reference evidence="2 3" key="1">
    <citation type="submission" date="2021-02" db="EMBL/GenBank/DDBJ databases">
        <title>Alicyclobacillus curvatus sp. nov. and Alicyclobacillus mengziensis sp. nov., two acidophilic bacteria isolated from acid mine drainage.</title>
        <authorList>
            <person name="Huang Y."/>
        </authorList>
    </citation>
    <scope>NUCLEOTIDE SEQUENCE [LARGE SCALE GENOMIC DNA]</scope>
    <source>
        <strain evidence="2 3">S30H14</strain>
    </source>
</reference>
<dbReference type="Gene3D" id="1.10.10.10">
    <property type="entry name" value="Winged helix-like DNA-binding domain superfamily/Winged helix DNA-binding domain"/>
    <property type="match status" value="1"/>
</dbReference>
<dbReference type="AlphaFoldDB" id="A0A9X7Z6R5"/>
<proteinExistence type="predicted"/>
<feature type="domain" description="HTH marR-type" evidence="1">
    <location>
        <begin position="31"/>
        <end position="66"/>
    </location>
</feature>
<sequence length="91" mass="10255">MADTPMHLLRTIARRFAEIQRRTWACCTPATETQCLILTELHQAPGLSIRDLAARIGSDPPWVSGWWRVCACKDGWNGILPLKTGAMFRCD</sequence>
<dbReference type="InterPro" id="IPR000835">
    <property type="entry name" value="HTH_MarR-typ"/>
</dbReference>
<dbReference type="SUPFAM" id="SSF46785">
    <property type="entry name" value="Winged helix' DNA-binding domain"/>
    <property type="match status" value="1"/>
</dbReference>
<dbReference type="EMBL" id="CP071182">
    <property type="protein sequence ID" value="QSO48259.1"/>
    <property type="molecule type" value="Genomic_DNA"/>
</dbReference>
<dbReference type="KEGG" id="afx:JZ786_04485"/>
<dbReference type="InterPro" id="IPR036390">
    <property type="entry name" value="WH_DNA-bd_sf"/>
</dbReference>
<protein>
    <submittedName>
        <fullName evidence="2">MarR family transcriptional regulator</fullName>
    </submittedName>
</protein>
<dbReference type="Proteomes" id="UP000663505">
    <property type="component" value="Chromosome"/>
</dbReference>
<evidence type="ECO:0000313" key="3">
    <source>
        <dbReference type="Proteomes" id="UP000663505"/>
    </source>
</evidence>
<evidence type="ECO:0000313" key="2">
    <source>
        <dbReference type="EMBL" id="QSO48259.1"/>
    </source>
</evidence>